<dbReference type="PROSITE" id="PS00028">
    <property type="entry name" value="ZINC_FINGER_C2H2_1"/>
    <property type="match status" value="2"/>
</dbReference>
<keyword evidence="1" id="KW-0479">Metal-binding</keyword>
<dbReference type="PROSITE" id="PS50157">
    <property type="entry name" value="ZINC_FINGER_C2H2_2"/>
    <property type="match status" value="3"/>
</dbReference>
<keyword evidence="8" id="KW-1185">Reference proteome</keyword>
<dbReference type="InterPro" id="IPR013087">
    <property type="entry name" value="Znf_C2H2_type"/>
</dbReference>
<dbReference type="PANTHER" id="PTHR23235:SF139">
    <property type="entry name" value="HUCKEBEIN"/>
    <property type="match status" value="1"/>
</dbReference>
<dbReference type="Pfam" id="PF00096">
    <property type="entry name" value="zf-C2H2"/>
    <property type="match status" value="3"/>
</dbReference>
<dbReference type="EMBL" id="CVRI01000039">
    <property type="protein sequence ID" value="CRK94534.1"/>
    <property type="molecule type" value="Genomic_DNA"/>
</dbReference>
<evidence type="ECO:0000256" key="5">
    <source>
        <dbReference type="SAM" id="MobiDB-lite"/>
    </source>
</evidence>
<dbReference type="AlphaFoldDB" id="A0A1J1I6G9"/>
<evidence type="ECO:0000256" key="4">
    <source>
        <dbReference type="PROSITE-ProRule" id="PRU00042"/>
    </source>
</evidence>
<keyword evidence="3" id="KW-0862">Zinc</keyword>
<feature type="region of interest" description="Disordered" evidence="5">
    <location>
        <begin position="1"/>
        <end position="41"/>
    </location>
</feature>
<dbReference type="FunFam" id="3.30.160.60:FF:002343">
    <property type="entry name" value="Zinc finger protein 33A"/>
    <property type="match status" value="1"/>
</dbReference>
<name>A0A1J1I6G9_9DIPT</name>
<dbReference type="PANTHER" id="PTHR23235">
    <property type="entry name" value="KRUEPPEL-LIKE TRANSCRIPTION FACTOR"/>
    <property type="match status" value="1"/>
</dbReference>
<feature type="domain" description="C2H2-type" evidence="6">
    <location>
        <begin position="128"/>
        <end position="156"/>
    </location>
</feature>
<feature type="domain" description="C2H2-type" evidence="6">
    <location>
        <begin position="185"/>
        <end position="212"/>
    </location>
</feature>
<dbReference type="Proteomes" id="UP000183832">
    <property type="component" value="Unassembled WGS sequence"/>
</dbReference>
<sequence length="530" mass="60092">MAGKMSSPPQTYSRTIFRPWDNKSGKNGNDNVSTSANNDNKVEVPLMIKEESLGMQSMMMSNPCLMNGSLTMIPDYMYMPPPPPGDFLPLGPFDAYSMSMMEQEYARVIAEEARAKMLSAKKQRPKKFKCPHCDVAKFSNNGQLKSHIRTHTGERPFKCETCNKTFTRNEELTRHKRIHTGIRPYSCSTCGKKFGRRDHLKKHAKTHLTQDRYNVSQFASDESYETSLCRFQFFSRFRQNKTMNGMSLKNCVLLFCTLICCVASKSCDKSECPTIPKHYEELGCKPVKQSGDCCVRSFECPDHNNRNSSKCYYQNKVLNPGDTLENFQQTDTCEGKCYCNLNRGGGQSEIICSRLKCVENSPVDQQVQNCIKQYNEKNCCPIKTVCGDDINKLNTCEFEGRYYLEGDKMYPKNICNKCFCTKNFNNKTAVTANPNCHKIDCGIALTKTMRLSEGCIPVYIKTDDCCPIGWRCPGEKHMKVGTPKGNELKDKCRFGNMMLKVGESLDLGGDENCQNCTCTMPPMLHCIQTC</sequence>
<evidence type="ECO:0000313" key="7">
    <source>
        <dbReference type="EMBL" id="CRK94534.1"/>
    </source>
</evidence>
<dbReference type="InterPro" id="IPR036236">
    <property type="entry name" value="Znf_C2H2_sf"/>
</dbReference>
<accession>A0A1J1I6G9</accession>
<dbReference type="FunFam" id="3.30.160.60:FF:002115">
    <property type="entry name" value="Krueppel-like factor 15"/>
    <property type="match status" value="1"/>
</dbReference>
<protein>
    <submittedName>
        <fullName evidence="7">CLUMA_CG008037, isoform A</fullName>
    </submittedName>
</protein>
<dbReference type="GO" id="GO:0008270">
    <property type="term" value="F:zinc ion binding"/>
    <property type="evidence" value="ECO:0007669"/>
    <property type="project" value="UniProtKB-KW"/>
</dbReference>
<dbReference type="OrthoDB" id="8922241at2759"/>
<dbReference type="GO" id="GO:0000981">
    <property type="term" value="F:DNA-binding transcription factor activity, RNA polymerase II-specific"/>
    <property type="evidence" value="ECO:0007669"/>
    <property type="project" value="TreeGrafter"/>
</dbReference>
<keyword evidence="2 4" id="KW-0863">Zinc-finger</keyword>
<organism evidence="7 8">
    <name type="scientific">Clunio marinus</name>
    <dbReference type="NCBI Taxonomy" id="568069"/>
    <lineage>
        <taxon>Eukaryota</taxon>
        <taxon>Metazoa</taxon>
        <taxon>Ecdysozoa</taxon>
        <taxon>Arthropoda</taxon>
        <taxon>Hexapoda</taxon>
        <taxon>Insecta</taxon>
        <taxon>Pterygota</taxon>
        <taxon>Neoptera</taxon>
        <taxon>Endopterygota</taxon>
        <taxon>Diptera</taxon>
        <taxon>Nematocera</taxon>
        <taxon>Chironomoidea</taxon>
        <taxon>Chironomidae</taxon>
        <taxon>Clunio</taxon>
    </lineage>
</organism>
<feature type="domain" description="C2H2-type" evidence="6">
    <location>
        <begin position="157"/>
        <end position="184"/>
    </location>
</feature>
<proteinExistence type="predicted"/>
<dbReference type="GO" id="GO:0000978">
    <property type="term" value="F:RNA polymerase II cis-regulatory region sequence-specific DNA binding"/>
    <property type="evidence" value="ECO:0007669"/>
    <property type="project" value="TreeGrafter"/>
</dbReference>
<dbReference type="Gene3D" id="3.30.160.60">
    <property type="entry name" value="Classic Zinc Finger"/>
    <property type="match status" value="3"/>
</dbReference>
<evidence type="ECO:0000256" key="2">
    <source>
        <dbReference type="ARBA" id="ARBA00022771"/>
    </source>
</evidence>
<evidence type="ECO:0000256" key="1">
    <source>
        <dbReference type="ARBA" id="ARBA00022723"/>
    </source>
</evidence>
<dbReference type="SUPFAM" id="SSF57667">
    <property type="entry name" value="beta-beta-alpha zinc fingers"/>
    <property type="match status" value="2"/>
</dbReference>
<evidence type="ECO:0000313" key="8">
    <source>
        <dbReference type="Proteomes" id="UP000183832"/>
    </source>
</evidence>
<evidence type="ECO:0000259" key="6">
    <source>
        <dbReference type="PROSITE" id="PS50157"/>
    </source>
</evidence>
<dbReference type="STRING" id="568069.A0A1J1I6G9"/>
<feature type="compositionally biased region" description="Polar residues" evidence="5">
    <location>
        <begin position="25"/>
        <end position="39"/>
    </location>
</feature>
<reference evidence="7 8" key="1">
    <citation type="submission" date="2015-04" db="EMBL/GenBank/DDBJ databases">
        <authorList>
            <person name="Syromyatnikov M.Y."/>
            <person name="Popov V.N."/>
        </authorList>
    </citation>
    <scope>NUCLEOTIDE SEQUENCE [LARGE SCALE GENOMIC DNA]</scope>
</reference>
<dbReference type="SMART" id="SM00355">
    <property type="entry name" value="ZnF_C2H2"/>
    <property type="match status" value="3"/>
</dbReference>
<gene>
    <name evidence="7" type="ORF">CLUMA_CG008037</name>
</gene>
<evidence type="ECO:0000256" key="3">
    <source>
        <dbReference type="ARBA" id="ARBA00022833"/>
    </source>
</evidence>